<sequence length="250" mass="27366">MDAVLDGQPISSASLFEAPVAEVKLLPGTTRTYILSLATSTRHVDMYLHQKFSFLAEDYSLLLRQMRLIRMAGLRSATTPEGKTRLLPSEHMLILLDDVEDAGFLEIFGNNALSDARALGSDDVKVHVQVIDIDAPKSGHLDSRIKRVDVHVCDSNGVEACLVLWEDQIALASLFGKGDFLAIWRPFVTVHDPADNGHAFTIQLECGSLTVLFCVPAASSHLTQTEWAVGPTQDPSISQVSTQGREKKKV</sequence>
<dbReference type="EMBL" id="JADGJQ010000061">
    <property type="protein sequence ID" value="KAJ3174713.1"/>
    <property type="molecule type" value="Genomic_DNA"/>
</dbReference>
<dbReference type="PANTHER" id="PTHR36033:SF1">
    <property type="entry name" value="NUCLEIC ACID-BINDING PROTEINS SUPERFAMILY"/>
    <property type="match status" value="1"/>
</dbReference>
<proteinExistence type="predicted"/>
<organism evidence="3 4">
    <name type="scientific">Geranomyces variabilis</name>
    <dbReference type="NCBI Taxonomy" id="109894"/>
    <lineage>
        <taxon>Eukaryota</taxon>
        <taxon>Fungi</taxon>
        <taxon>Fungi incertae sedis</taxon>
        <taxon>Chytridiomycota</taxon>
        <taxon>Chytridiomycota incertae sedis</taxon>
        <taxon>Chytridiomycetes</taxon>
        <taxon>Spizellomycetales</taxon>
        <taxon>Powellomycetaceae</taxon>
        <taxon>Geranomyces</taxon>
    </lineage>
</organism>
<evidence type="ECO:0000259" key="2">
    <source>
        <dbReference type="Pfam" id="PF17245"/>
    </source>
</evidence>
<name>A0AAD5TEP1_9FUNG</name>
<evidence type="ECO:0000313" key="4">
    <source>
        <dbReference type="Proteomes" id="UP001212152"/>
    </source>
</evidence>
<dbReference type="PANTHER" id="PTHR36033">
    <property type="entry name" value="NUCLEIC ACID-BINDING PROTEINS SUPERFAMILY"/>
    <property type="match status" value="1"/>
</dbReference>
<feature type="domain" description="Cell division control protein 24 OB" evidence="2">
    <location>
        <begin position="39"/>
        <end position="156"/>
    </location>
</feature>
<evidence type="ECO:0000313" key="3">
    <source>
        <dbReference type="EMBL" id="KAJ3174713.1"/>
    </source>
</evidence>
<dbReference type="Pfam" id="PF17245">
    <property type="entry name" value="CDC24_OB2"/>
    <property type="match status" value="1"/>
</dbReference>
<dbReference type="AlphaFoldDB" id="A0AAD5TEP1"/>
<reference evidence="3" key="1">
    <citation type="submission" date="2020-05" db="EMBL/GenBank/DDBJ databases">
        <title>Phylogenomic resolution of chytrid fungi.</title>
        <authorList>
            <person name="Stajich J.E."/>
            <person name="Amses K."/>
            <person name="Simmons R."/>
            <person name="Seto K."/>
            <person name="Myers J."/>
            <person name="Bonds A."/>
            <person name="Quandt C.A."/>
            <person name="Barry K."/>
            <person name="Liu P."/>
            <person name="Grigoriev I."/>
            <person name="Longcore J.E."/>
            <person name="James T.Y."/>
        </authorList>
    </citation>
    <scope>NUCLEOTIDE SEQUENCE</scope>
    <source>
        <strain evidence="3">JEL0379</strain>
    </source>
</reference>
<comment type="caution">
    <text evidence="3">The sequence shown here is derived from an EMBL/GenBank/DDBJ whole genome shotgun (WGS) entry which is preliminary data.</text>
</comment>
<evidence type="ECO:0000256" key="1">
    <source>
        <dbReference type="SAM" id="MobiDB-lite"/>
    </source>
</evidence>
<feature type="compositionally biased region" description="Polar residues" evidence="1">
    <location>
        <begin position="233"/>
        <end position="243"/>
    </location>
</feature>
<protein>
    <recommendedName>
        <fullName evidence="2">Cell division control protein 24 OB domain-containing protein</fullName>
    </recommendedName>
</protein>
<feature type="region of interest" description="Disordered" evidence="1">
    <location>
        <begin position="231"/>
        <end position="250"/>
    </location>
</feature>
<keyword evidence="4" id="KW-1185">Reference proteome</keyword>
<gene>
    <name evidence="3" type="ORF">HDU87_006962</name>
</gene>
<dbReference type="Proteomes" id="UP001212152">
    <property type="component" value="Unassembled WGS sequence"/>
</dbReference>
<dbReference type="InterPro" id="IPR035200">
    <property type="entry name" value="Cdc24_OB2"/>
</dbReference>
<accession>A0AAD5TEP1</accession>